<dbReference type="InterPro" id="IPR001034">
    <property type="entry name" value="DeoR_HTH"/>
</dbReference>
<protein>
    <submittedName>
        <fullName evidence="4">Helix-turn-helix type 11 domain protein</fullName>
    </submittedName>
</protein>
<dbReference type="AlphaFoldDB" id="D3QAB7"/>
<dbReference type="PROSITE" id="PS52050">
    <property type="entry name" value="WYL"/>
    <property type="match status" value="1"/>
</dbReference>
<evidence type="ECO:0000313" key="5">
    <source>
        <dbReference type="Proteomes" id="UP000000844"/>
    </source>
</evidence>
<dbReference type="eggNOG" id="COG2378">
    <property type="taxonomic scope" value="Bacteria"/>
</dbReference>
<dbReference type="RefSeq" id="WP_013018271.1">
    <property type="nucleotide sequence ID" value="NC_013947.1"/>
</dbReference>
<gene>
    <name evidence="4" type="ordered locus">Snas_3029</name>
</gene>
<dbReference type="EMBL" id="CP001778">
    <property type="protein sequence ID" value="ADD42700.1"/>
    <property type="molecule type" value="Genomic_DNA"/>
</dbReference>
<dbReference type="GO" id="GO:0003700">
    <property type="term" value="F:DNA-binding transcription factor activity"/>
    <property type="evidence" value="ECO:0007669"/>
    <property type="project" value="InterPro"/>
</dbReference>
<dbReference type="InterPro" id="IPR036390">
    <property type="entry name" value="WH_DNA-bd_sf"/>
</dbReference>
<dbReference type="PANTHER" id="PTHR34580">
    <property type="match status" value="1"/>
</dbReference>
<evidence type="ECO:0000259" key="3">
    <source>
        <dbReference type="PROSITE" id="PS51000"/>
    </source>
</evidence>
<dbReference type="STRING" id="446470.Snas_3029"/>
<keyword evidence="1" id="KW-0805">Transcription regulation</keyword>
<name>D3QAB7_STANL</name>
<keyword evidence="5" id="KW-1185">Reference proteome</keyword>
<feature type="domain" description="HTH deoR-type" evidence="3">
    <location>
        <begin position="2"/>
        <end position="60"/>
    </location>
</feature>
<dbReference type="InterPro" id="IPR028349">
    <property type="entry name" value="PafC-like"/>
</dbReference>
<evidence type="ECO:0000313" key="4">
    <source>
        <dbReference type="EMBL" id="ADD42700.1"/>
    </source>
</evidence>
<dbReference type="InterPro" id="IPR026881">
    <property type="entry name" value="WYL_dom"/>
</dbReference>
<dbReference type="KEGG" id="sna:Snas_3029"/>
<sequence>MRAARLISMVLLLQNRGSLTADQLSAELGVSPRTIARDATELAEAGIPVYAEQGRGGGYRLLDGFRTRLTGLGRAEVEALFLSGAPEALSGMGLDSAALAARLKIGAALAPSVREAPRRVGQRFHLDAPGWFRKLETPDALAELSSAVWSDRLVEVRYRRGRRLGETAEPEPVTRTLAPFGLVLKAGVWYLVAGVGDDVRIYRVDRFDDVAVADTEFTRDEDFDLAAFWRRQQEEFAASMMREHIVVRLSPDGRQRLHRAVDAATVAGAEFDEPDADGWTRARLPVETLDVAYEEMLSLGPDVEVVEPKPLRARLAEAARRLGELYD</sequence>
<dbReference type="Proteomes" id="UP000000844">
    <property type="component" value="Chromosome"/>
</dbReference>
<dbReference type="InterPro" id="IPR051534">
    <property type="entry name" value="CBASS_pafABC_assoc_protein"/>
</dbReference>
<proteinExistence type="predicted"/>
<dbReference type="PANTHER" id="PTHR34580:SF1">
    <property type="entry name" value="PROTEIN PAFC"/>
    <property type="match status" value="1"/>
</dbReference>
<dbReference type="HOGENOM" id="CLU_041141_5_0_11"/>
<dbReference type="InterPro" id="IPR057727">
    <property type="entry name" value="WCX_dom"/>
</dbReference>
<dbReference type="Pfam" id="PF08279">
    <property type="entry name" value="HTH_11"/>
    <property type="match status" value="1"/>
</dbReference>
<organism evidence="4 5">
    <name type="scientific">Stackebrandtia nassauensis (strain DSM 44728 / CIP 108903 / NRRL B-16338 / NBRC 102104 / LLR-40K-21)</name>
    <dbReference type="NCBI Taxonomy" id="446470"/>
    <lineage>
        <taxon>Bacteria</taxon>
        <taxon>Bacillati</taxon>
        <taxon>Actinomycetota</taxon>
        <taxon>Actinomycetes</taxon>
        <taxon>Glycomycetales</taxon>
        <taxon>Glycomycetaceae</taxon>
        <taxon>Stackebrandtia</taxon>
    </lineage>
</organism>
<dbReference type="InterPro" id="IPR013196">
    <property type="entry name" value="HTH_11"/>
</dbReference>
<dbReference type="Pfam" id="PF25583">
    <property type="entry name" value="WCX"/>
    <property type="match status" value="1"/>
</dbReference>
<dbReference type="PIRSF" id="PIRSF016838">
    <property type="entry name" value="PafC"/>
    <property type="match status" value="1"/>
</dbReference>
<dbReference type="InterPro" id="IPR036388">
    <property type="entry name" value="WH-like_DNA-bd_sf"/>
</dbReference>
<evidence type="ECO:0000256" key="1">
    <source>
        <dbReference type="ARBA" id="ARBA00023015"/>
    </source>
</evidence>
<dbReference type="Gene3D" id="1.10.10.10">
    <property type="entry name" value="Winged helix-like DNA-binding domain superfamily/Winged helix DNA-binding domain"/>
    <property type="match status" value="1"/>
</dbReference>
<accession>D3QAB7</accession>
<keyword evidence="2" id="KW-0804">Transcription</keyword>
<dbReference type="PROSITE" id="PS51000">
    <property type="entry name" value="HTH_DEOR_2"/>
    <property type="match status" value="1"/>
</dbReference>
<evidence type="ECO:0000256" key="2">
    <source>
        <dbReference type="ARBA" id="ARBA00023163"/>
    </source>
</evidence>
<dbReference type="Pfam" id="PF13280">
    <property type="entry name" value="WYL"/>
    <property type="match status" value="1"/>
</dbReference>
<dbReference type="OrthoDB" id="3171994at2"/>
<dbReference type="SUPFAM" id="SSF46785">
    <property type="entry name" value="Winged helix' DNA-binding domain"/>
    <property type="match status" value="1"/>
</dbReference>
<reference evidence="4 5" key="1">
    <citation type="journal article" date="2009" name="Stand. Genomic Sci.">
        <title>Complete genome sequence of Stackebrandtia nassauensis type strain (LLR-40K-21).</title>
        <authorList>
            <person name="Munk C."/>
            <person name="Lapidus A."/>
            <person name="Copeland A."/>
            <person name="Jando M."/>
            <person name="Mayilraj S."/>
            <person name="Glavina Del Rio T."/>
            <person name="Nolan M."/>
            <person name="Chen F."/>
            <person name="Lucas S."/>
            <person name="Tice H."/>
            <person name="Cheng J.F."/>
            <person name="Han C."/>
            <person name="Detter J.C."/>
            <person name="Bruce D."/>
            <person name="Goodwin L."/>
            <person name="Chain P."/>
            <person name="Pitluck S."/>
            <person name="Goker M."/>
            <person name="Ovchinikova G."/>
            <person name="Pati A."/>
            <person name="Ivanova N."/>
            <person name="Mavromatis K."/>
            <person name="Chen A."/>
            <person name="Palaniappan K."/>
            <person name="Land M."/>
            <person name="Hauser L."/>
            <person name="Chang Y.J."/>
            <person name="Jeffries C.D."/>
            <person name="Bristow J."/>
            <person name="Eisen J.A."/>
            <person name="Markowitz V."/>
            <person name="Hugenholtz P."/>
            <person name="Kyrpides N.C."/>
            <person name="Klenk H.P."/>
        </authorList>
    </citation>
    <scope>NUCLEOTIDE SEQUENCE [LARGE SCALE GENOMIC DNA]</scope>
    <source>
        <strain evidence="5">DSM 44728 / CIP 108903 / NRRL B-16338 / NBRC 102104 / LLR-40K-21</strain>
    </source>
</reference>